<organism evidence="1 2">
    <name type="scientific">Clunio marinus</name>
    <dbReference type="NCBI Taxonomy" id="568069"/>
    <lineage>
        <taxon>Eukaryota</taxon>
        <taxon>Metazoa</taxon>
        <taxon>Ecdysozoa</taxon>
        <taxon>Arthropoda</taxon>
        <taxon>Hexapoda</taxon>
        <taxon>Insecta</taxon>
        <taxon>Pterygota</taxon>
        <taxon>Neoptera</taxon>
        <taxon>Endopterygota</taxon>
        <taxon>Diptera</taxon>
        <taxon>Nematocera</taxon>
        <taxon>Chironomoidea</taxon>
        <taxon>Chironomidae</taxon>
        <taxon>Clunio</taxon>
    </lineage>
</organism>
<dbReference type="AlphaFoldDB" id="A0A1J1J2D1"/>
<dbReference type="EMBL" id="CVRI01000064">
    <property type="protein sequence ID" value="CRL05001.1"/>
    <property type="molecule type" value="Genomic_DNA"/>
</dbReference>
<evidence type="ECO:0000313" key="1">
    <source>
        <dbReference type="EMBL" id="CRL05001.1"/>
    </source>
</evidence>
<reference evidence="1 2" key="1">
    <citation type="submission" date="2015-04" db="EMBL/GenBank/DDBJ databases">
        <authorList>
            <person name="Syromyatnikov M.Y."/>
            <person name="Popov V.N."/>
        </authorList>
    </citation>
    <scope>NUCLEOTIDE SEQUENCE [LARGE SCALE GENOMIC DNA]</scope>
</reference>
<sequence length="85" mass="10205">MNPKKKKILKILRASQGRREARQEITFNNAWKRRTSLLLRSVFLLRDKKIFTNHFPHRFELVFCVMKKAKMFPYGLYPIAPILQS</sequence>
<protein>
    <submittedName>
        <fullName evidence="1">CLUMA_CG018381, isoform A</fullName>
    </submittedName>
</protein>
<evidence type="ECO:0000313" key="2">
    <source>
        <dbReference type="Proteomes" id="UP000183832"/>
    </source>
</evidence>
<proteinExistence type="predicted"/>
<dbReference type="Proteomes" id="UP000183832">
    <property type="component" value="Unassembled WGS sequence"/>
</dbReference>
<accession>A0A1J1J2D1</accession>
<name>A0A1J1J2D1_9DIPT</name>
<gene>
    <name evidence="1" type="ORF">CLUMA_CG018381</name>
</gene>
<keyword evidence="2" id="KW-1185">Reference proteome</keyword>